<dbReference type="InterPro" id="IPR007219">
    <property type="entry name" value="XnlR_reg_dom"/>
</dbReference>
<sequence length="745" mass="84174">MGWSHVITAFLQQPNVYIPQTPLDQGGELERETQKSKCQCLILLKTVIVNNWYAVPQSDANPRTNRAISYEAQSTIPSNADTLLERLMRIERDVQDLRAVQHTAALSLSTISEVSPARLSDQVSVSIEPELVEEERIDSIHSGHRYYNSFAVQIETLKNAASRGTSDTSGGEALLGMASNTSPYASAQRCRSQAARNSIKTFISSSTRLKYLLNLFFEEYNLLYPCIDQDTFNIQLQCLLQHYSPDQDCLCLSDEDPEMVVFAALTCMVLTIAEHIEADGHSPTDGSPRERIVRGQAWYRESVRLLSLSSRHADKIMDTVRLFMLETLYMLMRENFRRSSQALCRAVELSFSLGLNDESTWTSCSCAETRSRRVLWWSVYFFDRRMAYKLGRPYMIRDAEVSVADFTADIRAMESSRLHLPTLLTGDLNPSGPIALIPLDSDWIHYLQFNIGWGRLFSKAWDSLYSLTSPRAGSIEEIEIMEALLAKLKRSLPPGMKWQDPVRSSSMEDDVPDRKVRMRLVIYTRANLLQMLIRNNLHLRGCEKDGEWDASRSDRSYTTQVCHKLAASTVQAVVSYVRTRRRERSFGTYATLCIIESLHYMLSVPSAEDGIASFDLEATKTLSLEQAWECLNDLSRRQLTIATNALKLLKGIIESRIGNQLSLGERATTTSLNIQDHHPSIGQAMINSVASQREASAEITGRQDLDFSIDPQFALPVLPEPEVDDESLMGTDMGGIWSTEHMMYT</sequence>
<dbReference type="Pfam" id="PF04082">
    <property type="entry name" value="Fungal_trans"/>
    <property type="match status" value="1"/>
</dbReference>
<dbReference type="GeneID" id="19186072"/>
<dbReference type="RefSeq" id="XP_007740145.1">
    <property type="nucleotide sequence ID" value="XM_007741955.1"/>
</dbReference>
<feature type="domain" description="Xylanolytic transcriptional activator regulatory" evidence="2">
    <location>
        <begin position="339"/>
        <end position="413"/>
    </location>
</feature>
<dbReference type="EMBL" id="AMGX01000002">
    <property type="protein sequence ID" value="EXJ74643.1"/>
    <property type="molecule type" value="Genomic_DNA"/>
</dbReference>
<evidence type="ECO:0000256" key="1">
    <source>
        <dbReference type="ARBA" id="ARBA00023242"/>
    </source>
</evidence>
<dbReference type="AlphaFoldDB" id="W9X353"/>
<dbReference type="OrthoDB" id="1393670at2759"/>
<organism evidence="3 4">
    <name type="scientific">Cladophialophora psammophila CBS 110553</name>
    <dbReference type="NCBI Taxonomy" id="1182543"/>
    <lineage>
        <taxon>Eukaryota</taxon>
        <taxon>Fungi</taxon>
        <taxon>Dikarya</taxon>
        <taxon>Ascomycota</taxon>
        <taxon>Pezizomycotina</taxon>
        <taxon>Eurotiomycetes</taxon>
        <taxon>Chaetothyriomycetidae</taxon>
        <taxon>Chaetothyriales</taxon>
        <taxon>Herpotrichiellaceae</taxon>
        <taxon>Cladophialophora</taxon>
    </lineage>
</organism>
<dbReference type="PANTHER" id="PTHR46910">
    <property type="entry name" value="TRANSCRIPTION FACTOR PDR1"/>
    <property type="match status" value="1"/>
</dbReference>
<proteinExistence type="predicted"/>
<dbReference type="Proteomes" id="UP000019471">
    <property type="component" value="Unassembled WGS sequence"/>
</dbReference>
<gene>
    <name evidence="3" type="ORF">A1O5_01336</name>
</gene>
<dbReference type="GO" id="GO:0003677">
    <property type="term" value="F:DNA binding"/>
    <property type="evidence" value="ECO:0007669"/>
    <property type="project" value="InterPro"/>
</dbReference>
<protein>
    <recommendedName>
        <fullName evidence="2">Xylanolytic transcriptional activator regulatory domain-containing protein</fullName>
    </recommendedName>
</protein>
<evidence type="ECO:0000313" key="3">
    <source>
        <dbReference type="EMBL" id="EXJ74643.1"/>
    </source>
</evidence>
<reference evidence="3 4" key="1">
    <citation type="submission" date="2013-03" db="EMBL/GenBank/DDBJ databases">
        <title>The Genome Sequence of Cladophialophora psammophila CBS 110553.</title>
        <authorList>
            <consortium name="The Broad Institute Genomics Platform"/>
            <person name="Cuomo C."/>
            <person name="de Hoog S."/>
            <person name="Gorbushina A."/>
            <person name="Walker B."/>
            <person name="Young S.K."/>
            <person name="Zeng Q."/>
            <person name="Gargeya S."/>
            <person name="Fitzgerald M."/>
            <person name="Haas B."/>
            <person name="Abouelleil A."/>
            <person name="Allen A.W."/>
            <person name="Alvarado L."/>
            <person name="Arachchi H.M."/>
            <person name="Berlin A.M."/>
            <person name="Chapman S.B."/>
            <person name="Gainer-Dewar J."/>
            <person name="Goldberg J."/>
            <person name="Griggs A."/>
            <person name="Gujja S."/>
            <person name="Hansen M."/>
            <person name="Howarth C."/>
            <person name="Imamovic A."/>
            <person name="Ireland A."/>
            <person name="Larimer J."/>
            <person name="McCowan C."/>
            <person name="Murphy C."/>
            <person name="Pearson M."/>
            <person name="Poon T.W."/>
            <person name="Priest M."/>
            <person name="Roberts A."/>
            <person name="Saif S."/>
            <person name="Shea T."/>
            <person name="Sisk P."/>
            <person name="Sykes S."/>
            <person name="Wortman J."/>
            <person name="Nusbaum C."/>
            <person name="Birren B."/>
        </authorList>
    </citation>
    <scope>NUCLEOTIDE SEQUENCE [LARGE SCALE GENOMIC DNA]</scope>
    <source>
        <strain evidence="3 4">CBS 110553</strain>
    </source>
</reference>
<evidence type="ECO:0000259" key="2">
    <source>
        <dbReference type="SMART" id="SM00906"/>
    </source>
</evidence>
<dbReference type="GO" id="GO:0006351">
    <property type="term" value="P:DNA-templated transcription"/>
    <property type="evidence" value="ECO:0007669"/>
    <property type="project" value="InterPro"/>
</dbReference>
<evidence type="ECO:0000313" key="4">
    <source>
        <dbReference type="Proteomes" id="UP000019471"/>
    </source>
</evidence>
<accession>W9X353</accession>
<dbReference type="PANTHER" id="PTHR46910:SF13">
    <property type="entry name" value="SPECIFIC TRANSCRIPTION FACTOR, PUTATIVE (AFU_ORTHOLOGUE AFUA_4G06190)-RELATED"/>
    <property type="match status" value="1"/>
</dbReference>
<dbReference type="CDD" id="cd12148">
    <property type="entry name" value="fungal_TF_MHR"/>
    <property type="match status" value="1"/>
</dbReference>
<dbReference type="HOGENOM" id="CLU_021975_0_0_1"/>
<keyword evidence="4" id="KW-1185">Reference proteome</keyword>
<dbReference type="InterPro" id="IPR050987">
    <property type="entry name" value="AtrR-like"/>
</dbReference>
<comment type="caution">
    <text evidence="3">The sequence shown here is derived from an EMBL/GenBank/DDBJ whole genome shotgun (WGS) entry which is preliminary data.</text>
</comment>
<dbReference type="GO" id="GO:0003700">
    <property type="term" value="F:DNA-binding transcription factor activity"/>
    <property type="evidence" value="ECO:0007669"/>
    <property type="project" value="InterPro"/>
</dbReference>
<name>W9X353_9EURO</name>
<dbReference type="GO" id="GO:0008270">
    <property type="term" value="F:zinc ion binding"/>
    <property type="evidence" value="ECO:0007669"/>
    <property type="project" value="InterPro"/>
</dbReference>
<keyword evidence="1" id="KW-0539">Nucleus</keyword>
<dbReference type="SMART" id="SM00906">
    <property type="entry name" value="Fungal_trans"/>
    <property type="match status" value="1"/>
</dbReference>